<dbReference type="Proteomes" id="UP000030451">
    <property type="component" value="Unassembled WGS sequence"/>
</dbReference>
<dbReference type="SUPFAM" id="SSF53850">
    <property type="entry name" value="Periplasmic binding protein-like II"/>
    <property type="match status" value="1"/>
</dbReference>
<dbReference type="RefSeq" id="WP_038189700.1">
    <property type="nucleotide sequence ID" value="NZ_JRWP01000008.1"/>
</dbReference>
<dbReference type="EMBL" id="JRWP01000008">
    <property type="protein sequence ID" value="KGY09088.1"/>
    <property type="molecule type" value="Genomic_DNA"/>
</dbReference>
<comment type="caution">
    <text evidence="6">The sequence shown here is derived from an EMBL/GenBank/DDBJ whole genome shotgun (WGS) entry which is preliminary data.</text>
</comment>
<evidence type="ECO:0000259" key="5">
    <source>
        <dbReference type="PROSITE" id="PS50931"/>
    </source>
</evidence>
<sequence length="312" mass="35589">MHKMHKRFERYALFSEVAKQLSFSKAADQLGISRSYLSSQIQELEQELETSLLIRSTRSVRLTSAGEKILTKMQGVNESILQLEKELDHTKSEVTGALRITAPTIFSHRFLINICREFQALHPQIEFDLDIGYTREDLTKSNFDLAIRATNSPPENMVAKRLMSYQHICCASPAYLEQNGRPQHPEDLKQHNCLSDPHLTHWSFSNGNNTFAIDTDGDMFINDNLLLLEAAKQGKGIIKMPDYLVQPAIDNGELIRILDDYFIVESGIYLIYPPELRGSTKLSAFTEFVVHWFSRKHTNERSSVNTLNQGIA</sequence>
<dbReference type="InterPro" id="IPR000847">
    <property type="entry name" value="LysR_HTH_N"/>
</dbReference>
<evidence type="ECO:0000256" key="1">
    <source>
        <dbReference type="ARBA" id="ARBA00009437"/>
    </source>
</evidence>
<comment type="similarity">
    <text evidence="1">Belongs to the LysR transcriptional regulatory family.</text>
</comment>
<dbReference type="Pfam" id="PF00126">
    <property type="entry name" value="HTH_1"/>
    <property type="match status" value="1"/>
</dbReference>
<dbReference type="STRING" id="379097.SE23_01530"/>
<keyword evidence="2" id="KW-0805">Transcription regulation</keyword>
<dbReference type="PANTHER" id="PTHR30537">
    <property type="entry name" value="HTH-TYPE TRANSCRIPTIONAL REGULATOR"/>
    <property type="match status" value="1"/>
</dbReference>
<keyword evidence="3" id="KW-0238">DNA-binding</keyword>
<dbReference type="SUPFAM" id="SSF46785">
    <property type="entry name" value="Winged helix' DNA-binding domain"/>
    <property type="match status" value="1"/>
</dbReference>
<dbReference type="GO" id="GO:0003700">
    <property type="term" value="F:DNA-binding transcription factor activity"/>
    <property type="evidence" value="ECO:0007669"/>
    <property type="project" value="InterPro"/>
</dbReference>
<dbReference type="Pfam" id="PF03466">
    <property type="entry name" value="LysR_substrate"/>
    <property type="match status" value="1"/>
</dbReference>
<dbReference type="FunFam" id="1.10.10.10:FF:000001">
    <property type="entry name" value="LysR family transcriptional regulator"/>
    <property type="match status" value="1"/>
</dbReference>
<evidence type="ECO:0000256" key="3">
    <source>
        <dbReference type="ARBA" id="ARBA00023125"/>
    </source>
</evidence>
<accession>A0A0A5JME7</accession>
<feature type="domain" description="HTH lysR-type" evidence="5">
    <location>
        <begin position="14"/>
        <end position="63"/>
    </location>
</feature>
<dbReference type="Gene3D" id="1.10.10.10">
    <property type="entry name" value="Winged helix-like DNA-binding domain superfamily/Winged helix DNA-binding domain"/>
    <property type="match status" value="1"/>
</dbReference>
<dbReference type="AlphaFoldDB" id="A0A0A5JME7"/>
<reference evidence="6 7" key="1">
    <citation type="submission" date="2014-10" db="EMBL/GenBank/DDBJ databases">
        <title>Genome sequencing of Vibrio sinaloensis T08.</title>
        <authorList>
            <person name="Chan K.-G."/>
            <person name="Mohamad N.I."/>
        </authorList>
    </citation>
    <scope>NUCLEOTIDE SEQUENCE [LARGE SCALE GENOMIC DNA]</scope>
    <source>
        <strain evidence="6 7">T08</strain>
    </source>
</reference>
<dbReference type="InterPro" id="IPR058163">
    <property type="entry name" value="LysR-type_TF_proteobact-type"/>
</dbReference>
<keyword evidence="4" id="KW-0804">Transcription</keyword>
<organism evidence="6 7">
    <name type="scientific">Photobacterium sp. (strain ATCC 43367)</name>
    <dbReference type="NCBI Taxonomy" id="379097"/>
    <lineage>
        <taxon>Bacteria</taxon>
        <taxon>Pseudomonadati</taxon>
        <taxon>Pseudomonadota</taxon>
        <taxon>Gammaproteobacteria</taxon>
        <taxon>Vibrionales</taxon>
        <taxon>Vibrionaceae</taxon>
        <taxon>Vibrio</taxon>
        <taxon>Vibrio oreintalis group</taxon>
    </lineage>
</organism>
<proteinExistence type="inferred from homology"/>
<protein>
    <submittedName>
        <fullName evidence="6">LysR family transcriptional regulator</fullName>
    </submittedName>
</protein>
<name>A0A0A5JME7_PHOS4</name>
<evidence type="ECO:0000313" key="7">
    <source>
        <dbReference type="Proteomes" id="UP000030451"/>
    </source>
</evidence>
<evidence type="ECO:0000256" key="2">
    <source>
        <dbReference type="ARBA" id="ARBA00023015"/>
    </source>
</evidence>
<dbReference type="OrthoDB" id="9786526at2"/>
<dbReference type="GO" id="GO:0006351">
    <property type="term" value="P:DNA-templated transcription"/>
    <property type="evidence" value="ECO:0007669"/>
    <property type="project" value="TreeGrafter"/>
</dbReference>
<evidence type="ECO:0000313" key="6">
    <source>
        <dbReference type="EMBL" id="KGY09088.1"/>
    </source>
</evidence>
<dbReference type="InterPro" id="IPR005119">
    <property type="entry name" value="LysR_subst-bd"/>
</dbReference>
<gene>
    <name evidence="6" type="ORF">NM06_07440</name>
</gene>
<dbReference type="PROSITE" id="PS50931">
    <property type="entry name" value="HTH_LYSR"/>
    <property type="match status" value="1"/>
</dbReference>
<dbReference type="PANTHER" id="PTHR30537:SF5">
    <property type="entry name" value="HTH-TYPE TRANSCRIPTIONAL ACTIVATOR TTDR-RELATED"/>
    <property type="match status" value="1"/>
</dbReference>
<dbReference type="Gene3D" id="3.40.190.290">
    <property type="match status" value="1"/>
</dbReference>
<evidence type="ECO:0000256" key="4">
    <source>
        <dbReference type="ARBA" id="ARBA00023163"/>
    </source>
</evidence>
<dbReference type="CDD" id="cd08422">
    <property type="entry name" value="PBP2_CrgA_like"/>
    <property type="match status" value="1"/>
</dbReference>
<dbReference type="GO" id="GO:0043565">
    <property type="term" value="F:sequence-specific DNA binding"/>
    <property type="evidence" value="ECO:0007669"/>
    <property type="project" value="TreeGrafter"/>
</dbReference>
<dbReference type="InterPro" id="IPR036390">
    <property type="entry name" value="WH_DNA-bd_sf"/>
</dbReference>
<dbReference type="InterPro" id="IPR036388">
    <property type="entry name" value="WH-like_DNA-bd_sf"/>
</dbReference>